<evidence type="ECO:0000313" key="2">
    <source>
        <dbReference type="EMBL" id="OHT00209.1"/>
    </source>
</evidence>
<dbReference type="EMBL" id="MLAK01000966">
    <property type="protein sequence ID" value="OHT00209.1"/>
    <property type="molecule type" value="Genomic_DNA"/>
</dbReference>
<keyword evidence="1" id="KW-1133">Transmembrane helix</keyword>
<evidence type="ECO:0000256" key="1">
    <source>
        <dbReference type="SAM" id="Phobius"/>
    </source>
</evidence>
<comment type="caution">
    <text evidence="2">The sequence shown here is derived from an EMBL/GenBank/DDBJ whole genome shotgun (WGS) entry which is preliminary data.</text>
</comment>
<name>A0A1J4JM61_9EUKA</name>
<gene>
    <name evidence="2" type="ORF">TRFO_33158</name>
</gene>
<organism evidence="2 3">
    <name type="scientific">Tritrichomonas foetus</name>
    <dbReference type="NCBI Taxonomy" id="1144522"/>
    <lineage>
        <taxon>Eukaryota</taxon>
        <taxon>Metamonada</taxon>
        <taxon>Parabasalia</taxon>
        <taxon>Tritrichomonadida</taxon>
        <taxon>Tritrichomonadidae</taxon>
        <taxon>Tritrichomonas</taxon>
    </lineage>
</organism>
<feature type="transmembrane region" description="Helical" evidence="1">
    <location>
        <begin position="39"/>
        <end position="57"/>
    </location>
</feature>
<dbReference type="GeneID" id="94843623"/>
<dbReference type="VEuPathDB" id="TrichDB:TRFO_33158"/>
<reference evidence="2" key="1">
    <citation type="submission" date="2016-10" db="EMBL/GenBank/DDBJ databases">
        <authorList>
            <person name="Benchimol M."/>
            <person name="Almeida L.G."/>
            <person name="Vasconcelos A.T."/>
            <person name="Perreira-Neves A."/>
            <person name="Rosa I.A."/>
            <person name="Tasca T."/>
            <person name="Bogo M.R."/>
            <person name="de Souza W."/>
        </authorList>
    </citation>
    <scope>NUCLEOTIDE SEQUENCE [LARGE SCALE GENOMIC DNA]</scope>
    <source>
        <strain evidence="2">K</strain>
    </source>
</reference>
<feature type="transmembrane region" description="Helical" evidence="1">
    <location>
        <begin position="7"/>
        <end position="33"/>
    </location>
</feature>
<sequence>MDISSTLRVALVVALIASATTFVVAFSACGILASKALAILYSITLFGFAGINIFFVYKARGTANIVFHTILVGLMLAGGVTGFVRVGKLFTLNSTVSRLLISLFILLGLSAAVSGILPTFIAKIFNDIIPQVLDSNFLTIILGSMNMACSLISALLIGTINVYNENESLRTTSLYSVISIILSAIVGCIVGVFLEFKAESSGYQPSQI</sequence>
<dbReference type="RefSeq" id="XP_068353345.1">
    <property type="nucleotide sequence ID" value="XM_068508919.1"/>
</dbReference>
<proteinExistence type="predicted"/>
<dbReference type="AlphaFoldDB" id="A0A1J4JM61"/>
<feature type="transmembrane region" description="Helical" evidence="1">
    <location>
        <begin position="64"/>
        <end position="87"/>
    </location>
</feature>
<evidence type="ECO:0000313" key="3">
    <source>
        <dbReference type="Proteomes" id="UP000179807"/>
    </source>
</evidence>
<keyword evidence="1" id="KW-0812">Transmembrane</keyword>
<feature type="transmembrane region" description="Helical" evidence="1">
    <location>
        <begin position="137"/>
        <end position="162"/>
    </location>
</feature>
<keyword evidence="1" id="KW-0472">Membrane</keyword>
<keyword evidence="3" id="KW-1185">Reference proteome</keyword>
<dbReference type="Proteomes" id="UP000179807">
    <property type="component" value="Unassembled WGS sequence"/>
</dbReference>
<feature type="transmembrane region" description="Helical" evidence="1">
    <location>
        <begin position="99"/>
        <end position="125"/>
    </location>
</feature>
<protein>
    <submittedName>
        <fullName evidence="2">Uncharacterized protein</fullName>
    </submittedName>
</protein>
<feature type="transmembrane region" description="Helical" evidence="1">
    <location>
        <begin position="174"/>
        <end position="194"/>
    </location>
</feature>
<accession>A0A1J4JM61</accession>